<proteinExistence type="predicted"/>
<protein>
    <submittedName>
        <fullName evidence="1">Uncharacterized protein</fullName>
    </submittedName>
</protein>
<keyword evidence="2" id="KW-1185">Reference proteome</keyword>
<gene>
    <name evidence="1" type="ORF">C7476_12162</name>
</gene>
<evidence type="ECO:0000313" key="1">
    <source>
        <dbReference type="EMBL" id="RCW78876.1"/>
    </source>
</evidence>
<organism evidence="1 2">
    <name type="scientific">Phyllobacterium bourgognense</name>
    <dbReference type="NCBI Taxonomy" id="314236"/>
    <lineage>
        <taxon>Bacteria</taxon>
        <taxon>Pseudomonadati</taxon>
        <taxon>Pseudomonadota</taxon>
        <taxon>Alphaproteobacteria</taxon>
        <taxon>Hyphomicrobiales</taxon>
        <taxon>Phyllobacteriaceae</taxon>
        <taxon>Phyllobacterium</taxon>
    </lineage>
</organism>
<reference evidence="1 2" key="1">
    <citation type="submission" date="2018-07" db="EMBL/GenBank/DDBJ databases">
        <title>Genomic Encyclopedia of Type Strains, Phase III (KMG-III): the genomes of soil and plant-associated and newly described type strains.</title>
        <authorList>
            <person name="Whitman W."/>
        </authorList>
    </citation>
    <scope>NUCLEOTIDE SEQUENCE [LARGE SCALE GENOMIC DNA]</scope>
    <source>
        <strain evidence="1 2">31-25a</strain>
    </source>
</reference>
<evidence type="ECO:0000313" key="2">
    <source>
        <dbReference type="Proteomes" id="UP000253324"/>
    </source>
</evidence>
<dbReference type="RefSeq" id="WP_114432501.1">
    <property type="nucleotide sequence ID" value="NZ_QPJM01000021.1"/>
</dbReference>
<accession>A0A368YHT4</accession>
<comment type="caution">
    <text evidence="1">The sequence shown here is derived from an EMBL/GenBank/DDBJ whole genome shotgun (WGS) entry which is preliminary data.</text>
</comment>
<dbReference type="Proteomes" id="UP000253324">
    <property type="component" value="Unassembled WGS sequence"/>
</dbReference>
<dbReference type="EMBL" id="QPJM01000021">
    <property type="protein sequence ID" value="RCW78876.1"/>
    <property type="molecule type" value="Genomic_DNA"/>
</dbReference>
<dbReference type="AlphaFoldDB" id="A0A368YHT4"/>
<sequence length="69" mass="8097">MTDDEELMREINRHADKAEEMKPALIDRYALATTLAGRFQQHSPDEIERMITGVWRERGLAWQASKPRE</sequence>
<dbReference type="OrthoDB" id="8456031at2"/>
<name>A0A368YHT4_9HYPH</name>